<dbReference type="RefSeq" id="WP_090495989.1">
    <property type="nucleotide sequence ID" value="NZ_BJVY01000083.1"/>
</dbReference>
<evidence type="ECO:0000313" key="5">
    <source>
        <dbReference type="Proteomes" id="UP000321224"/>
    </source>
</evidence>
<name>A0A511HQA6_9BACT</name>
<dbReference type="Proteomes" id="UP000321224">
    <property type="component" value="Unassembled WGS sequence"/>
</dbReference>
<feature type="region of interest" description="Disordered" evidence="1">
    <location>
        <begin position="1"/>
        <end position="60"/>
    </location>
</feature>
<dbReference type="EMBL" id="FNAJ01000036">
    <property type="protein sequence ID" value="SDF36662.1"/>
    <property type="molecule type" value="Genomic_DNA"/>
</dbReference>
<reference evidence="3 4" key="1">
    <citation type="submission" date="2016-10" db="EMBL/GenBank/DDBJ databases">
        <authorList>
            <person name="Varghese N."/>
            <person name="Submissions S."/>
        </authorList>
    </citation>
    <scope>NUCLEOTIDE SEQUENCE [LARGE SCALE GENOMIC DNA]</scope>
    <source>
        <strain evidence="3 4">DSM 2260</strain>
    </source>
</reference>
<dbReference type="EMBL" id="BJVY01000083">
    <property type="protein sequence ID" value="GEL75564.1"/>
    <property type="molecule type" value="Genomic_DNA"/>
</dbReference>
<evidence type="ECO:0000313" key="4">
    <source>
        <dbReference type="Proteomes" id="UP000198717"/>
    </source>
</evidence>
<dbReference type="Proteomes" id="UP000198717">
    <property type="component" value="Unassembled WGS sequence"/>
</dbReference>
<keyword evidence="4" id="KW-1185">Reference proteome</keyword>
<sequence>MGRKSNYTPNDHRSIIKNPNNPAYHYNNGNRGSQMNPQHPNYQGGQPATGGSKATNGNKK</sequence>
<gene>
    <name evidence="2" type="ORF">MVI01_73480</name>
    <name evidence="3" type="ORF">SAMN04488504_1366</name>
</gene>
<organism evidence="2 5">
    <name type="scientific">Myxococcus virescens</name>
    <dbReference type="NCBI Taxonomy" id="83456"/>
    <lineage>
        <taxon>Bacteria</taxon>
        <taxon>Pseudomonadati</taxon>
        <taxon>Myxococcota</taxon>
        <taxon>Myxococcia</taxon>
        <taxon>Myxococcales</taxon>
        <taxon>Cystobacterineae</taxon>
        <taxon>Myxococcaceae</taxon>
        <taxon>Myxococcus</taxon>
    </lineage>
</organism>
<evidence type="ECO:0000313" key="3">
    <source>
        <dbReference type="EMBL" id="SDF36662.1"/>
    </source>
</evidence>
<comment type="caution">
    <text evidence="2">The sequence shown here is derived from an EMBL/GenBank/DDBJ whole genome shotgun (WGS) entry which is preliminary data.</text>
</comment>
<evidence type="ECO:0000313" key="2">
    <source>
        <dbReference type="EMBL" id="GEL75564.1"/>
    </source>
</evidence>
<dbReference type="AlphaFoldDB" id="A0A511HQA6"/>
<protein>
    <submittedName>
        <fullName evidence="2">Uncharacterized protein</fullName>
    </submittedName>
</protein>
<proteinExistence type="predicted"/>
<evidence type="ECO:0000256" key="1">
    <source>
        <dbReference type="SAM" id="MobiDB-lite"/>
    </source>
</evidence>
<accession>A0A511HQA6</accession>
<feature type="compositionally biased region" description="Polar residues" evidence="1">
    <location>
        <begin position="17"/>
        <end position="46"/>
    </location>
</feature>
<reference evidence="2 5" key="2">
    <citation type="submission" date="2019-07" db="EMBL/GenBank/DDBJ databases">
        <title>Whole genome shotgun sequence of Myxococcus virescens NBRC 100334.</title>
        <authorList>
            <person name="Hosoyama A."/>
            <person name="Uohara A."/>
            <person name="Ohji S."/>
            <person name="Ichikawa N."/>
        </authorList>
    </citation>
    <scope>NUCLEOTIDE SEQUENCE [LARGE SCALE GENOMIC DNA]</scope>
    <source>
        <strain evidence="2 5">NBRC 100334</strain>
    </source>
</reference>